<sequence length="172" mass="19011">MSAEKPSVVPGMAPENSAFPHLTTIESQALHHLVAVSGAFGVTSLLRSATLDQQRQTIQEVMERKLAEAKRQVPTSMHSLRNDAVKIETSTYSDVEQVLPTTARDQDSVMAVIDPLMKRVHFVTGKGTATTTDIALRFHKDIFRLRGLSSVVVSDRDIKITSSLWKKLCKLL</sequence>
<dbReference type="SUPFAM" id="SSF53098">
    <property type="entry name" value="Ribonuclease H-like"/>
    <property type="match status" value="1"/>
</dbReference>
<evidence type="ECO:0000313" key="1">
    <source>
        <dbReference type="EMBL" id="GMF41053.1"/>
    </source>
</evidence>
<dbReference type="GO" id="GO:0003676">
    <property type="term" value="F:nucleic acid binding"/>
    <property type="evidence" value="ECO:0007669"/>
    <property type="project" value="InterPro"/>
</dbReference>
<name>A0A9W6XK33_9STRA</name>
<organism evidence="1 2">
    <name type="scientific">Phytophthora fragariaefolia</name>
    <dbReference type="NCBI Taxonomy" id="1490495"/>
    <lineage>
        <taxon>Eukaryota</taxon>
        <taxon>Sar</taxon>
        <taxon>Stramenopiles</taxon>
        <taxon>Oomycota</taxon>
        <taxon>Peronosporomycetes</taxon>
        <taxon>Peronosporales</taxon>
        <taxon>Peronosporaceae</taxon>
        <taxon>Phytophthora</taxon>
    </lineage>
</organism>
<protein>
    <submittedName>
        <fullName evidence="1">Unnamed protein product</fullName>
    </submittedName>
</protein>
<keyword evidence="2" id="KW-1185">Reference proteome</keyword>
<dbReference type="Proteomes" id="UP001165121">
    <property type="component" value="Unassembled WGS sequence"/>
</dbReference>
<dbReference type="InterPro" id="IPR036397">
    <property type="entry name" value="RNaseH_sf"/>
</dbReference>
<dbReference type="AlphaFoldDB" id="A0A9W6XK33"/>
<accession>A0A9W6XK33</accession>
<dbReference type="Gene3D" id="3.30.420.10">
    <property type="entry name" value="Ribonuclease H-like superfamily/Ribonuclease H"/>
    <property type="match status" value="1"/>
</dbReference>
<evidence type="ECO:0000313" key="2">
    <source>
        <dbReference type="Proteomes" id="UP001165121"/>
    </source>
</evidence>
<dbReference type="PANTHER" id="PTHR35046:SF18">
    <property type="entry name" value="RNA-DIRECTED DNA POLYMERASE"/>
    <property type="match status" value="1"/>
</dbReference>
<proteinExistence type="predicted"/>
<dbReference type="EMBL" id="BSXT01001301">
    <property type="protein sequence ID" value="GMF41053.1"/>
    <property type="molecule type" value="Genomic_DNA"/>
</dbReference>
<dbReference type="PANTHER" id="PTHR35046">
    <property type="entry name" value="ZINC KNUCKLE (CCHC-TYPE) FAMILY PROTEIN"/>
    <property type="match status" value="1"/>
</dbReference>
<gene>
    <name evidence="1" type="ORF">Pfra01_001283200</name>
</gene>
<dbReference type="OrthoDB" id="1708827at2759"/>
<comment type="caution">
    <text evidence="1">The sequence shown here is derived from an EMBL/GenBank/DDBJ whole genome shotgun (WGS) entry which is preliminary data.</text>
</comment>
<reference evidence="1" key="1">
    <citation type="submission" date="2023-04" db="EMBL/GenBank/DDBJ databases">
        <title>Phytophthora fragariaefolia NBRC 109709.</title>
        <authorList>
            <person name="Ichikawa N."/>
            <person name="Sato H."/>
            <person name="Tonouchi N."/>
        </authorList>
    </citation>
    <scope>NUCLEOTIDE SEQUENCE</scope>
    <source>
        <strain evidence="1">NBRC 109709</strain>
    </source>
</reference>
<dbReference type="InterPro" id="IPR012337">
    <property type="entry name" value="RNaseH-like_sf"/>
</dbReference>